<gene>
    <name evidence="1" type="ORF">GCM10022214_10860</name>
</gene>
<sequence length="78" mass="8190">MAKHAMLTDAVAEALRQRGVSDGLADLAARTGWAAFQHAVDAWADDPAPGLDAHLCQAFDDLRALSTAVPPTQASPEH</sequence>
<name>A0ABP7V5I7_9ACTN</name>
<accession>A0ABP7V5I7</accession>
<protein>
    <submittedName>
        <fullName evidence="1">Uncharacterized protein</fullName>
    </submittedName>
</protein>
<dbReference type="Proteomes" id="UP001500683">
    <property type="component" value="Unassembled WGS sequence"/>
</dbReference>
<reference evidence="2" key="1">
    <citation type="journal article" date="2019" name="Int. J. Syst. Evol. Microbiol.">
        <title>The Global Catalogue of Microorganisms (GCM) 10K type strain sequencing project: providing services to taxonomists for standard genome sequencing and annotation.</title>
        <authorList>
            <consortium name="The Broad Institute Genomics Platform"/>
            <consortium name="The Broad Institute Genome Sequencing Center for Infectious Disease"/>
            <person name="Wu L."/>
            <person name="Ma J."/>
        </authorList>
    </citation>
    <scope>NUCLEOTIDE SEQUENCE [LARGE SCALE GENOMIC DNA]</scope>
    <source>
        <strain evidence="2">JCM 16702</strain>
    </source>
</reference>
<comment type="caution">
    <text evidence="1">The sequence shown here is derived from an EMBL/GenBank/DDBJ whole genome shotgun (WGS) entry which is preliminary data.</text>
</comment>
<dbReference type="RefSeq" id="WP_344941570.1">
    <property type="nucleotide sequence ID" value="NZ_BAAAZG010000002.1"/>
</dbReference>
<evidence type="ECO:0000313" key="1">
    <source>
        <dbReference type="EMBL" id="GAA4060026.1"/>
    </source>
</evidence>
<proteinExistence type="predicted"/>
<dbReference type="EMBL" id="BAAAZG010000002">
    <property type="protein sequence ID" value="GAA4060026.1"/>
    <property type="molecule type" value="Genomic_DNA"/>
</dbReference>
<evidence type="ECO:0000313" key="2">
    <source>
        <dbReference type="Proteomes" id="UP001500683"/>
    </source>
</evidence>
<organism evidence="1 2">
    <name type="scientific">Actinomadura miaoliensis</name>
    <dbReference type="NCBI Taxonomy" id="430685"/>
    <lineage>
        <taxon>Bacteria</taxon>
        <taxon>Bacillati</taxon>
        <taxon>Actinomycetota</taxon>
        <taxon>Actinomycetes</taxon>
        <taxon>Streptosporangiales</taxon>
        <taxon>Thermomonosporaceae</taxon>
        <taxon>Actinomadura</taxon>
    </lineage>
</organism>
<dbReference type="Gene3D" id="1.10.357.10">
    <property type="entry name" value="Tetracycline Repressor, domain 2"/>
    <property type="match status" value="1"/>
</dbReference>
<keyword evidence="2" id="KW-1185">Reference proteome</keyword>